<dbReference type="EMBL" id="PFWY01000087">
    <property type="protein sequence ID" value="PJA40599.1"/>
    <property type="molecule type" value="Genomic_DNA"/>
</dbReference>
<reference evidence="2" key="1">
    <citation type="submission" date="2017-09" db="EMBL/GenBank/DDBJ databases">
        <title>Depth-based differentiation of microbial function through sediment-hosted aquifers and enrichment of novel symbionts in the deep terrestrial subsurface.</title>
        <authorList>
            <person name="Probst A.J."/>
            <person name="Ladd B."/>
            <person name="Jarett J.K."/>
            <person name="Geller-Mcgrath D.E."/>
            <person name="Sieber C.M.K."/>
            <person name="Emerson J.B."/>
            <person name="Anantharaman K."/>
            <person name="Thomas B.C."/>
            <person name="Malmstrom R."/>
            <person name="Stieglmeier M."/>
            <person name="Klingl A."/>
            <person name="Woyke T."/>
            <person name="Ryan C.M."/>
            <person name="Banfield J.F."/>
        </authorList>
    </citation>
    <scope>NUCLEOTIDE SEQUENCE [LARGE SCALE GENOMIC DNA]</scope>
</reference>
<evidence type="ECO:0000313" key="1">
    <source>
        <dbReference type="EMBL" id="PJA40599.1"/>
    </source>
</evidence>
<name>A0A2M7X3A1_UNCKA</name>
<proteinExistence type="predicted"/>
<accession>A0A2M7X3A1</accession>
<sequence length="140" mass="15535">MKKTLMNSGLVMVLAGLLFVPVMGFGFAEYKPEESAGAPMVLGKASYELDFKIVDQIDLELNLSKLTVQKFYDVVPEEYIKDRGYKVIIVAPKALSDKGVTFDLIQNKLSSDLLINFNSVSEIPTKVNISLVVFSEGYMD</sequence>
<organism evidence="1 2">
    <name type="scientific">candidate division WWE3 bacterium CG_4_9_14_3_um_filter_34_6</name>
    <dbReference type="NCBI Taxonomy" id="1975079"/>
    <lineage>
        <taxon>Bacteria</taxon>
        <taxon>Katanobacteria</taxon>
    </lineage>
</organism>
<dbReference type="Proteomes" id="UP000230683">
    <property type="component" value="Unassembled WGS sequence"/>
</dbReference>
<protein>
    <submittedName>
        <fullName evidence="1">Uncharacterized protein</fullName>
    </submittedName>
</protein>
<dbReference type="AlphaFoldDB" id="A0A2M7X3A1"/>
<comment type="caution">
    <text evidence="1">The sequence shown here is derived from an EMBL/GenBank/DDBJ whole genome shotgun (WGS) entry which is preliminary data.</text>
</comment>
<gene>
    <name evidence="1" type="ORF">CO178_01955</name>
</gene>
<evidence type="ECO:0000313" key="2">
    <source>
        <dbReference type="Proteomes" id="UP000230683"/>
    </source>
</evidence>